<evidence type="ECO:0000313" key="3">
    <source>
        <dbReference type="Proteomes" id="UP000295375"/>
    </source>
</evidence>
<dbReference type="Proteomes" id="UP000295375">
    <property type="component" value="Unassembled WGS sequence"/>
</dbReference>
<gene>
    <name evidence="2" type="ORF">EV696_10919</name>
</gene>
<dbReference type="RefSeq" id="WP_133590770.1">
    <property type="nucleotide sequence ID" value="NZ_CP037953.1"/>
</dbReference>
<sequence>MKILHAANFSPFKYGRSFYSIDRKISWGCSRLGHFVYEFSYRDIARHESPFGGKFGGVKRMHRRLLETIDQLQPEVLLLGHTELIDGECLAAVRRDFPSLAIGMWYVDLITPSKKQQIASKMPYLDAFFVTSAGGALTQFQDIAAGVLSYLPNLCAASVETGRAYQANCEYDFCFIGTPTPDRVELREKLKKALPDLRFAFHGSSEDRLEGADYLHTIGHSAMGLNYSRDNSVPLYSSDRIAQLMASGVLTFSPAIPELDKLIPEDCMVIYRSDEDLIERIRYFHAHPEQRQKIAERGCALTHQRFGAERICAWMLNTIRHRKIDDSVEWASFSWPKSHG</sequence>
<dbReference type="EMBL" id="SNYM01000009">
    <property type="protein sequence ID" value="TDQ47617.1"/>
    <property type="molecule type" value="Genomic_DNA"/>
</dbReference>
<comment type="caution">
    <text evidence="2">The sequence shown here is derived from an EMBL/GenBank/DDBJ whole genome shotgun (WGS) entry which is preliminary data.</text>
</comment>
<dbReference type="AlphaFoldDB" id="A0A4V3D7H8"/>
<evidence type="ECO:0000259" key="1">
    <source>
        <dbReference type="Pfam" id="PF13524"/>
    </source>
</evidence>
<evidence type="ECO:0000313" key="2">
    <source>
        <dbReference type="EMBL" id="TDQ47617.1"/>
    </source>
</evidence>
<dbReference type="Gene3D" id="3.40.50.2000">
    <property type="entry name" value="Glycogen Phosphorylase B"/>
    <property type="match status" value="1"/>
</dbReference>
<feature type="domain" description="Spore protein YkvP/CgeB glycosyl transferase-like" evidence="1">
    <location>
        <begin position="185"/>
        <end position="310"/>
    </location>
</feature>
<dbReference type="Pfam" id="PF13524">
    <property type="entry name" value="Glyco_trans_1_2"/>
    <property type="match status" value="1"/>
</dbReference>
<accession>A0A4V3D7H8</accession>
<keyword evidence="3" id="KW-1185">Reference proteome</keyword>
<organism evidence="2 3">
    <name type="scientific">Permianibacter aggregans</name>
    <dbReference type="NCBI Taxonomy" id="1510150"/>
    <lineage>
        <taxon>Bacteria</taxon>
        <taxon>Pseudomonadati</taxon>
        <taxon>Pseudomonadota</taxon>
        <taxon>Gammaproteobacteria</taxon>
        <taxon>Pseudomonadales</taxon>
        <taxon>Pseudomonadaceae</taxon>
        <taxon>Permianibacter</taxon>
    </lineage>
</organism>
<dbReference type="OrthoDB" id="9807414at2"/>
<dbReference type="SUPFAM" id="SSF53756">
    <property type="entry name" value="UDP-Glycosyltransferase/glycogen phosphorylase"/>
    <property type="match status" value="1"/>
</dbReference>
<reference evidence="2 3" key="1">
    <citation type="submission" date="2019-03" db="EMBL/GenBank/DDBJ databases">
        <title>Genomic Encyclopedia of Type Strains, Phase IV (KMG-IV): sequencing the most valuable type-strain genomes for metagenomic binning, comparative biology and taxonomic classification.</title>
        <authorList>
            <person name="Goeker M."/>
        </authorList>
    </citation>
    <scope>NUCLEOTIDE SEQUENCE [LARGE SCALE GENOMIC DNA]</scope>
    <source>
        <strain evidence="2 3">DSM 103792</strain>
    </source>
</reference>
<protein>
    <submittedName>
        <fullName evidence="2">Spore maturation protein CgeB</fullName>
    </submittedName>
</protein>
<dbReference type="InterPro" id="IPR055259">
    <property type="entry name" value="YkvP/CgeB_Glyco_trans-like"/>
</dbReference>
<proteinExistence type="predicted"/>
<name>A0A4V3D7H8_9GAMM</name>